<protein>
    <submittedName>
        <fullName evidence="1">Uncharacterized protein</fullName>
    </submittedName>
</protein>
<gene>
    <name evidence="1" type="ORF">AC579_6696</name>
</gene>
<dbReference type="AlphaFoldDB" id="A0A139HZN3"/>
<reference evidence="1 2" key="1">
    <citation type="submission" date="2015-07" db="EMBL/GenBank/DDBJ databases">
        <title>Comparative genomics of the Sigatoka disease complex on banana suggests a link between parallel evolutionary changes in Pseudocercospora fijiensis and Pseudocercospora eumusae and increased virulence on the banana host.</title>
        <authorList>
            <person name="Chang T.-C."/>
            <person name="Salvucci A."/>
            <person name="Crous P.W."/>
            <person name="Stergiopoulos I."/>
        </authorList>
    </citation>
    <scope>NUCLEOTIDE SEQUENCE [LARGE SCALE GENOMIC DNA]</scope>
    <source>
        <strain evidence="1 2">CBS 116634</strain>
    </source>
</reference>
<evidence type="ECO:0000313" key="2">
    <source>
        <dbReference type="Proteomes" id="UP000073492"/>
    </source>
</evidence>
<accession>A0A139HZN3</accession>
<organism evidence="1 2">
    <name type="scientific">Pseudocercospora musae</name>
    <dbReference type="NCBI Taxonomy" id="113226"/>
    <lineage>
        <taxon>Eukaryota</taxon>
        <taxon>Fungi</taxon>
        <taxon>Dikarya</taxon>
        <taxon>Ascomycota</taxon>
        <taxon>Pezizomycotina</taxon>
        <taxon>Dothideomycetes</taxon>
        <taxon>Dothideomycetidae</taxon>
        <taxon>Mycosphaerellales</taxon>
        <taxon>Mycosphaerellaceae</taxon>
        <taxon>Pseudocercospora</taxon>
    </lineage>
</organism>
<comment type="caution">
    <text evidence="1">The sequence shown here is derived from an EMBL/GenBank/DDBJ whole genome shotgun (WGS) entry which is preliminary data.</text>
</comment>
<keyword evidence="2" id="KW-1185">Reference proteome</keyword>
<dbReference type="Proteomes" id="UP000073492">
    <property type="component" value="Unassembled WGS sequence"/>
</dbReference>
<proteinExistence type="predicted"/>
<sequence>MINEVLRKNHEDNGAWYFWVVDDINELPDLLSNPVSGTQDDVDENWRSPFAGASIQEAVEYLRNVLKPRKPLCKKYFALLERQRYERHGQLLICNIVNGEVQSIPCIAWWAGTWLMGHDRDVWGERYECWTEGEQPIA</sequence>
<evidence type="ECO:0000313" key="1">
    <source>
        <dbReference type="EMBL" id="KXT07934.1"/>
    </source>
</evidence>
<dbReference type="EMBL" id="LFZO01000512">
    <property type="protein sequence ID" value="KXT07934.1"/>
    <property type="molecule type" value="Genomic_DNA"/>
</dbReference>
<name>A0A139HZN3_9PEZI</name>
<dbReference type="OrthoDB" id="3638058at2759"/>